<dbReference type="AlphaFoldDB" id="A0A1I3C0Q4"/>
<sequence>MSDSTPVMNNNGETANRKSAEQVGFEAMGRVTKAGGRPFRPLIDRLFARWVSSAHLNRDWASDADWARMQQDPMRARGLLYLVVGVLIALLAWAYVAEIDQVTKGMGRVIPSSQLKVVQSFDGGVVEALLVKEGDSVEEEQLLMRIDPTRFVSSYREGVAKSLALQAKAERLTALTAERPFVPSQELAEQAPDLVAHERALFESSRQALEETRKIAQEQLSQRREELKEAQARFDQASRALDLASRELSLTRPLLNSGAVSEVEVLRLERDVSNARGERNQASAQVARLQAAIEEADSKLREASLELKNRWSNELSETLGQLAALEQSNVGLQDKVAMAEIRSPVDGIVQRLHVTTLGGVVQPGQDIVEIVPNDEQLLVEARIAPQDIAFLRPGQSAFVKFTAYDFATYGGMQATLEHISADTITDDDNNTFYLVRVRTQDNALGPNLTIIPGMTAQVDIRTGKRTVLDYLLKPLLRAKGNALSER</sequence>
<keyword evidence="14" id="KW-1185">Reference proteome</keyword>
<keyword evidence="4 9" id="KW-1003">Cell membrane</keyword>
<evidence type="ECO:0000256" key="5">
    <source>
        <dbReference type="ARBA" id="ARBA00022519"/>
    </source>
</evidence>
<evidence type="ECO:0000256" key="4">
    <source>
        <dbReference type="ARBA" id="ARBA00022475"/>
    </source>
</evidence>
<evidence type="ECO:0000256" key="6">
    <source>
        <dbReference type="ARBA" id="ARBA00022692"/>
    </source>
</evidence>
<dbReference type="GO" id="GO:0005886">
    <property type="term" value="C:plasma membrane"/>
    <property type="evidence" value="ECO:0007669"/>
    <property type="project" value="UniProtKB-SubCell"/>
</dbReference>
<keyword evidence="10" id="KW-0175">Coiled coil</keyword>
<keyword evidence="8 9" id="KW-0472">Membrane</keyword>
<feature type="transmembrane region" description="Helical" evidence="9">
    <location>
        <begin position="78"/>
        <end position="96"/>
    </location>
</feature>
<dbReference type="Pfam" id="PF25994">
    <property type="entry name" value="HH_AprE"/>
    <property type="match status" value="1"/>
</dbReference>
<reference evidence="13 14" key="1">
    <citation type="submission" date="2016-10" db="EMBL/GenBank/DDBJ databases">
        <authorList>
            <person name="de Groot N.N."/>
        </authorList>
    </citation>
    <scope>NUCLEOTIDE SEQUENCE [LARGE SCALE GENOMIC DNA]</scope>
    <source>
        <strain evidence="13 14">CGMCC 1.6848</strain>
    </source>
</reference>
<gene>
    <name evidence="13" type="ORF">SAMN04487959_107266</name>
</gene>
<dbReference type="RefSeq" id="WP_244890934.1">
    <property type="nucleotide sequence ID" value="NZ_FOPY01000007.1"/>
</dbReference>
<dbReference type="STRING" id="442341.SAMN04487959_107266"/>
<keyword evidence="6 9" id="KW-0812">Transmembrane</keyword>
<organism evidence="13 14">
    <name type="scientific">Modicisalibacter xianhensis</name>
    <dbReference type="NCBI Taxonomy" id="442341"/>
    <lineage>
        <taxon>Bacteria</taxon>
        <taxon>Pseudomonadati</taxon>
        <taxon>Pseudomonadota</taxon>
        <taxon>Gammaproteobacteria</taxon>
        <taxon>Oceanospirillales</taxon>
        <taxon>Halomonadaceae</taxon>
        <taxon>Modicisalibacter</taxon>
    </lineage>
</organism>
<accession>A0A1I3C0Q4</accession>
<dbReference type="NCBIfam" id="TIGR01843">
    <property type="entry name" value="type_I_hlyD"/>
    <property type="match status" value="1"/>
</dbReference>
<dbReference type="PANTHER" id="PTHR30386">
    <property type="entry name" value="MEMBRANE FUSION SUBUNIT OF EMRAB-TOLC MULTIDRUG EFFLUX PUMP"/>
    <property type="match status" value="1"/>
</dbReference>
<evidence type="ECO:0000259" key="12">
    <source>
        <dbReference type="Pfam" id="PF26002"/>
    </source>
</evidence>
<comment type="similarity">
    <text evidence="2 9">Belongs to the membrane fusion protein (MFP) (TC 8.A.1) family.</text>
</comment>
<dbReference type="Gene3D" id="2.40.50.100">
    <property type="match status" value="1"/>
</dbReference>
<evidence type="ECO:0000256" key="3">
    <source>
        <dbReference type="ARBA" id="ARBA00022448"/>
    </source>
</evidence>
<feature type="domain" description="AprE-like beta-barrel" evidence="12">
    <location>
        <begin position="377"/>
        <end position="463"/>
    </location>
</feature>
<dbReference type="PRINTS" id="PR01490">
    <property type="entry name" value="RTXTOXIND"/>
</dbReference>
<keyword evidence="3 9" id="KW-0813">Transport</keyword>
<dbReference type="Gene3D" id="2.40.30.170">
    <property type="match status" value="1"/>
</dbReference>
<dbReference type="Proteomes" id="UP000199040">
    <property type="component" value="Unassembled WGS sequence"/>
</dbReference>
<proteinExistence type="inferred from homology"/>
<evidence type="ECO:0000256" key="7">
    <source>
        <dbReference type="ARBA" id="ARBA00022989"/>
    </source>
</evidence>
<evidence type="ECO:0000256" key="8">
    <source>
        <dbReference type="ARBA" id="ARBA00023136"/>
    </source>
</evidence>
<feature type="domain" description="AprE-like long alpha-helical hairpin" evidence="11">
    <location>
        <begin position="162"/>
        <end position="334"/>
    </location>
</feature>
<evidence type="ECO:0000256" key="2">
    <source>
        <dbReference type="ARBA" id="ARBA00009477"/>
    </source>
</evidence>
<dbReference type="Gene3D" id="1.10.287.470">
    <property type="entry name" value="Helix hairpin bin"/>
    <property type="match status" value="1"/>
</dbReference>
<name>A0A1I3C0Q4_9GAMM</name>
<dbReference type="GO" id="GO:0015562">
    <property type="term" value="F:efflux transmembrane transporter activity"/>
    <property type="evidence" value="ECO:0007669"/>
    <property type="project" value="InterPro"/>
</dbReference>
<evidence type="ECO:0000259" key="11">
    <source>
        <dbReference type="Pfam" id="PF25994"/>
    </source>
</evidence>
<comment type="subcellular location">
    <subcellularLocation>
        <location evidence="1 9">Cell inner membrane</location>
        <topology evidence="1 9">Single-pass membrane protein</topology>
    </subcellularLocation>
</comment>
<keyword evidence="5 9" id="KW-0997">Cell inner membrane</keyword>
<evidence type="ECO:0000256" key="10">
    <source>
        <dbReference type="SAM" id="Coils"/>
    </source>
</evidence>
<dbReference type="EMBL" id="FOPY01000007">
    <property type="protein sequence ID" value="SFH68117.1"/>
    <property type="molecule type" value="Genomic_DNA"/>
</dbReference>
<feature type="coiled-coil region" evidence="10">
    <location>
        <begin position="206"/>
        <end position="342"/>
    </location>
</feature>
<keyword evidence="7 9" id="KW-1133">Transmembrane helix</keyword>
<evidence type="ECO:0000256" key="1">
    <source>
        <dbReference type="ARBA" id="ARBA00004377"/>
    </source>
</evidence>
<dbReference type="PANTHER" id="PTHR30386:SF26">
    <property type="entry name" value="TRANSPORT PROTEIN COMB"/>
    <property type="match status" value="1"/>
</dbReference>
<dbReference type="InterPro" id="IPR058982">
    <property type="entry name" value="Beta-barrel_AprE"/>
</dbReference>
<evidence type="ECO:0000256" key="9">
    <source>
        <dbReference type="RuleBase" id="RU365093"/>
    </source>
</evidence>
<dbReference type="SUPFAM" id="SSF111369">
    <property type="entry name" value="HlyD-like secretion proteins"/>
    <property type="match status" value="1"/>
</dbReference>
<dbReference type="Pfam" id="PF26002">
    <property type="entry name" value="Beta-barrel_AprE"/>
    <property type="match status" value="1"/>
</dbReference>
<dbReference type="GO" id="GO:0015031">
    <property type="term" value="P:protein transport"/>
    <property type="evidence" value="ECO:0007669"/>
    <property type="project" value="InterPro"/>
</dbReference>
<evidence type="ECO:0000313" key="14">
    <source>
        <dbReference type="Proteomes" id="UP000199040"/>
    </source>
</evidence>
<dbReference type="SUPFAM" id="SSF56954">
    <property type="entry name" value="Outer membrane efflux proteins (OEP)"/>
    <property type="match status" value="1"/>
</dbReference>
<dbReference type="InterPro" id="IPR050739">
    <property type="entry name" value="MFP"/>
</dbReference>
<dbReference type="InterPro" id="IPR058781">
    <property type="entry name" value="HH_AprE-like"/>
</dbReference>
<dbReference type="InterPro" id="IPR010129">
    <property type="entry name" value="T1SS_HlyD"/>
</dbReference>
<evidence type="ECO:0000313" key="13">
    <source>
        <dbReference type="EMBL" id="SFH68117.1"/>
    </source>
</evidence>
<protein>
    <recommendedName>
        <fullName evidence="9">Membrane fusion protein (MFP) family protein</fullName>
    </recommendedName>
</protein>